<evidence type="ECO:0000259" key="2">
    <source>
        <dbReference type="Pfam" id="PF07919"/>
    </source>
</evidence>
<feature type="region of interest" description="Disordered" evidence="1">
    <location>
        <begin position="99"/>
        <end position="124"/>
    </location>
</feature>
<dbReference type="PANTHER" id="PTHR14374">
    <property type="entry name" value="FOIE GRAS"/>
    <property type="match status" value="1"/>
</dbReference>
<dbReference type="Proteomes" id="UP000184188">
    <property type="component" value="Unassembled WGS sequence"/>
</dbReference>
<dbReference type="PANTHER" id="PTHR14374:SF0">
    <property type="entry name" value="TRAFFICKING PROTEIN PARTICLE COMPLEX SUBUNIT 11"/>
    <property type="match status" value="1"/>
</dbReference>
<feature type="compositionally biased region" description="Low complexity" evidence="1">
    <location>
        <begin position="108"/>
        <end position="121"/>
    </location>
</feature>
<protein>
    <recommendedName>
        <fullName evidence="6">Trafficking protein particle complex subunit 11 domain-containing protein</fullName>
    </recommendedName>
</protein>
<feature type="region of interest" description="Disordered" evidence="1">
    <location>
        <begin position="69"/>
        <end position="88"/>
    </location>
</feature>
<evidence type="ECO:0000313" key="4">
    <source>
        <dbReference type="EMBL" id="OJJ49544.1"/>
    </source>
</evidence>
<feature type="region of interest" description="Disordered" evidence="1">
    <location>
        <begin position="284"/>
        <end position="304"/>
    </location>
</feature>
<proteinExistence type="predicted"/>
<dbReference type="GeneID" id="34608031"/>
<keyword evidence="5" id="KW-1185">Reference proteome</keyword>
<dbReference type="InterPro" id="IPR012880">
    <property type="entry name" value="Gryzun"/>
</dbReference>
<dbReference type="STRING" id="1073090.A0A1L9SR20"/>
<accession>A0A1L9SR20</accession>
<dbReference type="OrthoDB" id="6278596at2759"/>
<feature type="domain" description="Gryzun putative trafficking through Golgi" evidence="2">
    <location>
        <begin position="666"/>
        <end position="1263"/>
    </location>
</feature>
<dbReference type="RefSeq" id="XP_022584054.1">
    <property type="nucleotide sequence ID" value="XM_022721566.1"/>
</dbReference>
<dbReference type="AlphaFoldDB" id="A0A1L9SR20"/>
<organism evidence="4 5">
    <name type="scientific">Penicilliopsis zonata CBS 506.65</name>
    <dbReference type="NCBI Taxonomy" id="1073090"/>
    <lineage>
        <taxon>Eukaryota</taxon>
        <taxon>Fungi</taxon>
        <taxon>Dikarya</taxon>
        <taxon>Ascomycota</taxon>
        <taxon>Pezizomycotina</taxon>
        <taxon>Eurotiomycetes</taxon>
        <taxon>Eurotiomycetidae</taxon>
        <taxon>Eurotiales</taxon>
        <taxon>Aspergillaceae</taxon>
        <taxon>Penicilliopsis</taxon>
    </lineage>
</organism>
<evidence type="ECO:0000259" key="3">
    <source>
        <dbReference type="Pfam" id="PF11817"/>
    </source>
</evidence>
<dbReference type="VEuPathDB" id="FungiDB:ASPZODRAFT_12675"/>
<evidence type="ECO:0000313" key="5">
    <source>
        <dbReference type="Proteomes" id="UP000184188"/>
    </source>
</evidence>
<feature type="compositionally biased region" description="Polar residues" evidence="1">
    <location>
        <begin position="73"/>
        <end position="88"/>
    </location>
</feature>
<sequence length="1266" mass="141990">MDAYPEDYVAHNLPLILLSGLEAGCEETAEAGNTDYPLLNERGSQIYSDFPSLSGTIAEELRTVLMEEDASQAPWNSRNETHNESSGIRVQIKSIGRSFKLPPRKADPPTTSRPASPTTDSYTGTPAGIPWVLHSPISPLTPKSPTFPDGLLTPLWVTKHQKLVPSAVVNFFPFSLDSNMNSLRDNQLKIEINELRKQWFSSGFKTRFLVVFVSEDGREDQLTDVDDRVAGIRRATNLDPRSIFFISPGITTAELRIFASALIGSLQPWIVEYYRDLSKHARRKRNRSTIPPPTAPPTSGTSQTLSVQGWNMRYEFKLGIFAEFRQEMDAACRNYESAYETLFGQEVFENIAGWSPRFNDARLLADSLAIRIIRCQLWTGQTTAAVRSWVSHRYRSQGVINRRGKGTKNYGWEAWEARWSMVMAQLIRRAEIPSLSSSIVSIGPGQSATSGLTFAHPEKTIPSGEPISPWEHLHHEGYWLSRSAKHSKLRRNLARQIPEEDRIPPGQSPASQIANKFYMYDTYLAPETHVEAPLSGRQGFDHSSLIIDTLNASLKEFSIRNQRRMVESLTLEIAEEYIKIGSWSEAFKILQPMWSSLSWRNAGWWRLMERFGWALRECAFQLNSAETVLRVDWELLSNIFKPRPDWTYDMHKSLKSLPSEKPKPSVVLRAEDVVGCLTASLVFEKAEGNVGEPLQVQLVVSSNAHSLSGPISLSEIKIVFEGCLRPVKLQSDHNAEPDTTSATRIASLQLREQSSSDSSSLQSPTSGLMPLVGLADLTISPSQTKVFDLTCIPRESGEARVASITLLMEEDEFDLAYAITTQEQYKPSWWQQTSKGPARRRVGMTRDPRRCKILPKPPKIRITTPNLRGNYYTNEQVALRIMIQNEEEETVDVSAEIRLFGRPDSAAKIQWPDELPGGAEPSDPADTAGSSPTEGASHFLKRSIGVMNSSATQELVVILRDTNEASDFELEVSALYNLVSDAQTPIVKVVTVELTFIRPFEANYEFLPRIHPEPWPDFFHFSDYLIADEAREKPDGLQQRWCLNSKVVSFAKESLIIEKISLVLLNLSGGAVSTIGSESIVGREPSSELAPEGLRDSNFDLDIQKLRLADRRPTSLDLELDIQWRRPGDSNSPESLTTTTLAIPRFLAPMGEPRVLASSKPSPSLSGLIHIDYTIENPSLHFLTFNLTMEASEQFAFSGPKSTVVKLVPLSRHTVRYNLLAFGRGLWIQPQLVVVDAYFNKTLRVLPTEEMRSDKKGILVWVDADD</sequence>
<evidence type="ECO:0000256" key="1">
    <source>
        <dbReference type="SAM" id="MobiDB-lite"/>
    </source>
</evidence>
<dbReference type="Pfam" id="PF11817">
    <property type="entry name" value="Foie-gras_1"/>
    <property type="match status" value="1"/>
</dbReference>
<dbReference type="InterPro" id="IPR021773">
    <property type="entry name" value="TPC11"/>
</dbReference>
<dbReference type="Pfam" id="PF07919">
    <property type="entry name" value="Gryzun"/>
    <property type="match status" value="1"/>
</dbReference>
<gene>
    <name evidence="4" type="ORF">ASPZODRAFT_12675</name>
</gene>
<feature type="region of interest" description="Disordered" evidence="1">
    <location>
        <begin position="910"/>
        <end position="934"/>
    </location>
</feature>
<reference evidence="5" key="1">
    <citation type="journal article" date="2017" name="Genome Biol.">
        <title>Comparative genomics reveals high biological diversity and specific adaptations in the industrially and medically important fungal genus Aspergillus.</title>
        <authorList>
            <person name="de Vries R.P."/>
            <person name="Riley R."/>
            <person name="Wiebenga A."/>
            <person name="Aguilar-Osorio G."/>
            <person name="Amillis S."/>
            <person name="Uchima C.A."/>
            <person name="Anderluh G."/>
            <person name="Asadollahi M."/>
            <person name="Askin M."/>
            <person name="Barry K."/>
            <person name="Battaglia E."/>
            <person name="Bayram O."/>
            <person name="Benocci T."/>
            <person name="Braus-Stromeyer S.A."/>
            <person name="Caldana C."/>
            <person name="Canovas D."/>
            <person name="Cerqueira G.C."/>
            <person name="Chen F."/>
            <person name="Chen W."/>
            <person name="Choi C."/>
            <person name="Clum A."/>
            <person name="Dos Santos R.A."/>
            <person name="Damasio A.R."/>
            <person name="Diallinas G."/>
            <person name="Emri T."/>
            <person name="Fekete E."/>
            <person name="Flipphi M."/>
            <person name="Freyberg S."/>
            <person name="Gallo A."/>
            <person name="Gournas C."/>
            <person name="Habgood R."/>
            <person name="Hainaut M."/>
            <person name="Harispe M.L."/>
            <person name="Henrissat B."/>
            <person name="Hilden K.S."/>
            <person name="Hope R."/>
            <person name="Hossain A."/>
            <person name="Karabika E."/>
            <person name="Karaffa L."/>
            <person name="Karanyi Z."/>
            <person name="Krasevec N."/>
            <person name="Kuo A."/>
            <person name="Kusch H."/>
            <person name="LaButti K."/>
            <person name="Lagendijk E.L."/>
            <person name="Lapidus A."/>
            <person name="Levasseur A."/>
            <person name="Lindquist E."/>
            <person name="Lipzen A."/>
            <person name="Logrieco A.F."/>
            <person name="MacCabe A."/>
            <person name="Maekelae M.R."/>
            <person name="Malavazi I."/>
            <person name="Melin P."/>
            <person name="Meyer V."/>
            <person name="Mielnichuk N."/>
            <person name="Miskei M."/>
            <person name="Molnar A.P."/>
            <person name="Mule G."/>
            <person name="Ngan C.Y."/>
            <person name="Orejas M."/>
            <person name="Orosz E."/>
            <person name="Ouedraogo J.P."/>
            <person name="Overkamp K.M."/>
            <person name="Park H.-S."/>
            <person name="Perrone G."/>
            <person name="Piumi F."/>
            <person name="Punt P.J."/>
            <person name="Ram A.F."/>
            <person name="Ramon A."/>
            <person name="Rauscher S."/>
            <person name="Record E."/>
            <person name="Riano-Pachon D.M."/>
            <person name="Robert V."/>
            <person name="Roehrig J."/>
            <person name="Ruller R."/>
            <person name="Salamov A."/>
            <person name="Salih N.S."/>
            <person name="Samson R.A."/>
            <person name="Sandor E."/>
            <person name="Sanguinetti M."/>
            <person name="Schuetze T."/>
            <person name="Sepcic K."/>
            <person name="Shelest E."/>
            <person name="Sherlock G."/>
            <person name="Sophianopoulou V."/>
            <person name="Squina F.M."/>
            <person name="Sun H."/>
            <person name="Susca A."/>
            <person name="Todd R.B."/>
            <person name="Tsang A."/>
            <person name="Unkles S.E."/>
            <person name="van de Wiele N."/>
            <person name="van Rossen-Uffink D."/>
            <person name="Oliveira J.V."/>
            <person name="Vesth T.C."/>
            <person name="Visser J."/>
            <person name="Yu J.-H."/>
            <person name="Zhou M."/>
            <person name="Andersen M.R."/>
            <person name="Archer D.B."/>
            <person name="Baker S.E."/>
            <person name="Benoit I."/>
            <person name="Brakhage A.A."/>
            <person name="Braus G.H."/>
            <person name="Fischer R."/>
            <person name="Frisvad J.C."/>
            <person name="Goldman G.H."/>
            <person name="Houbraken J."/>
            <person name="Oakley B."/>
            <person name="Pocsi I."/>
            <person name="Scazzocchio C."/>
            <person name="Seiboth B."/>
            <person name="vanKuyk P.A."/>
            <person name="Wortman J."/>
            <person name="Dyer P.S."/>
            <person name="Grigoriev I.V."/>
        </authorList>
    </citation>
    <scope>NUCLEOTIDE SEQUENCE [LARGE SCALE GENOMIC DNA]</scope>
    <source>
        <strain evidence="5">CBS 506.65</strain>
    </source>
</reference>
<feature type="domain" description="Trafficking protein particle complex subunit 11" evidence="3">
    <location>
        <begin position="357"/>
        <end position="637"/>
    </location>
</feature>
<dbReference type="EMBL" id="KV878337">
    <property type="protein sequence ID" value="OJJ49544.1"/>
    <property type="molecule type" value="Genomic_DNA"/>
</dbReference>
<evidence type="ECO:0008006" key="6">
    <source>
        <dbReference type="Google" id="ProtNLM"/>
    </source>
</evidence>
<name>A0A1L9SR20_9EURO</name>